<protein>
    <submittedName>
        <fullName evidence="1">Uncharacterized protein</fullName>
    </submittedName>
</protein>
<organism evidence="1">
    <name type="scientific">Anguilla anguilla</name>
    <name type="common">European freshwater eel</name>
    <name type="synonym">Muraena anguilla</name>
    <dbReference type="NCBI Taxonomy" id="7936"/>
    <lineage>
        <taxon>Eukaryota</taxon>
        <taxon>Metazoa</taxon>
        <taxon>Chordata</taxon>
        <taxon>Craniata</taxon>
        <taxon>Vertebrata</taxon>
        <taxon>Euteleostomi</taxon>
        <taxon>Actinopterygii</taxon>
        <taxon>Neopterygii</taxon>
        <taxon>Teleostei</taxon>
        <taxon>Anguilliformes</taxon>
        <taxon>Anguillidae</taxon>
        <taxon>Anguilla</taxon>
    </lineage>
</organism>
<accession>A0A0E9QBX2</accession>
<evidence type="ECO:0000313" key="1">
    <source>
        <dbReference type="EMBL" id="JAH13815.1"/>
    </source>
</evidence>
<name>A0A0E9QBX2_ANGAN</name>
<sequence>MLLLHYSEKYDLSCESQICRRAGIYSRRGKTLLS</sequence>
<proteinExistence type="predicted"/>
<reference evidence="1" key="2">
    <citation type="journal article" date="2015" name="Fish Shellfish Immunol.">
        <title>Early steps in the European eel (Anguilla anguilla)-Vibrio vulnificus interaction in the gills: Role of the RtxA13 toxin.</title>
        <authorList>
            <person name="Callol A."/>
            <person name="Pajuelo D."/>
            <person name="Ebbesson L."/>
            <person name="Teles M."/>
            <person name="MacKenzie S."/>
            <person name="Amaro C."/>
        </authorList>
    </citation>
    <scope>NUCLEOTIDE SEQUENCE</scope>
</reference>
<reference evidence="1" key="1">
    <citation type="submission" date="2014-11" db="EMBL/GenBank/DDBJ databases">
        <authorList>
            <person name="Amaro Gonzalez C."/>
        </authorList>
    </citation>
    <scope>NUCLEOTIDE SEQUENCE</scope>
</reference>
<dbReference type="EMBL" id="GBXM01094762">
    <property type="protein sequence ID" value="JAH13815.1"/>
    <property type="molecule type" value="Transcribed_RNA"/>
</dbReference>
<dbReference type="AlphaFoldDB" id="A0A0E9QBX2"/>